<dbReference type="InterPro" id="IPR050640">
    <property type="entry name" value="Bact_2-comp_sensor_kinase"/>
</dbReference>
<feature type="transmembrane region" description="Helical" evidence="1">
    <location>
        <begin position="111"/>
        <end position="130"/>
    </location>
</feature>
<dbReference type="AlphaFoldDB" id="A0A3D8YAL7"/>
<dbReference type="PANTHER" id="PTHR34220">
    <property type="entry name" value="SENSOR HISTIDINE KINASE YPDA"/>
    <property type="match status" value="1"/>
</dbReference>
<feature type="transmembrane region" description="Helical" evidence="1">
    <location>
        <begin position="73"/>
        <end position="91"/>
    </location>
</feature>
<dbReference type="InterPro" id="IPR036890">
    <property type="entry name" value="HATPase_C_sf"/>
</dbReference>
<name>A0A3D8YAL7_9BACT</name>
<dbReference type="EMBL" id="QNUL01000009">
    <property type="protein sequence ID" value="REA60856.1"/>
    <property type="molecule type" value="Genomic_DNA"/>
</dbReference>
<keyword evidence="1" id="KW-0812">Transmembrane</keyword>
<evidence type="ECO:0000313" key="3">
    <source>
        <dbReference type="EMBL" id="REA60856.1"/>
    </source>
</evidence>
<feature type="transmembrane region" description="Helical" evidence="1">
    <location>
        <begin position="203"/>
        <end position="223"/>
    </location>
</feature>
<proteinExistence type="predicted"/>
<keyword evidence="1" id="KW-1133">Transmembrane helix</keyword>
<dbReference type="Gene3D" id="3.30.565.10">
    <property type="entry name" value="Histidine kinase-like ATPase, C-terminal domain"/>
    <property type="match status" value="1"/>
</dbReference>
<dbReference type="PANTHER" id="PTHR34220:SF7">
    <property type="entry name" value="SENSOR HISTIDINE KINASE YPDA"/>
    <property type="match status" value="1"/>
</dbReference>
<sequence length="468" mass="54072">MMKLNRLEFWIATAASVLVLSINLPSVYSGSDDFFLRSVLPPILTVLGIYFAFLVINNEIVFRNLPDSNWNKMGWQSTAVMIMLLAVLTTADQIYRPGKSFEHSIFEQLFVTFWIGVTFAFYIIIKYYLIQLKISQQTRQRKFVIEMLYVAGVWLVVLLLLIANDNSHFGPIWITAIPFGILIYFLNRYWLLPDYHADSSQTVLFGLRLAATVVVLWIIFFLIREAVTHGVSTTSYVMLTIFAFFCSMCIAVYAHQQSLQSQQVHSLKTELGRSSADLQLLRSQINPHFLFNILNTLYGTAIQESADRTSEGIQRLGDMMRFMLHENTLEFIPVVREIDYLKDYIHLQSLRIAHSPQIAIQVNITNDPCHHVIAPMLLIPFVENAFKHGISLQNPSWITMTMHCEDNRIDFDVHNSIHVRQENDTEKFHGGIGLENVKQRLQLLYAQKHELIIRESKTEYFVHLTVFV</sequence>
<gene>
    <name evidence="3" type="ORF">DSL64_13190</name>
</gene>
<feature type="transmembrane region" description="Helical" evidence="1">
    <location>
        <begin position="142"/>
        <end position="163"/>
    </location>
</feature>
<dbReference type="Pfam" id="PF06580">
    <property type="entry name" value="His_kinase"/>
    <property type="match status" value="1"/>
</dbReference>
<keyword evidence="1" id="KW-0472">Membrane</keyword>
<feature type="domain" description="Signal transduction histidine kinase internal region" evidence="2">
    <location>
        <begin position="276"/>
        <end position="353"/>
    </location>
</feature>
<reference evidence="3 4" key="1">
    <citation type="submission" date="2018-07" db="EMBL/GenBank/DDBJ databases">
        <title>Dyadobacter roseus sp. nov., isolated from rose rhizosphere soil.</title>
        <authorList>
            <person name="Chen L."/>
        </authorList>
    </citation>
    <scope>NUCLEOTIDE SEQUENCE [LARGE SCALE GENOMIC DNA]</scope>
    <source>
        <strain evidence="3 4">RS19</strain>
    </source>
</reference>
<evidence type="ECO:0000313" key="4">
    <source>
        <dbReference type="Proteomes" id="UP000256373"/>
    </source>
</evidence>
<dbReference type="SUPFAM" id="SSF55874">
    <property type="entry name" value="ATPase domain of HSP90 chaperone/DNA topoisomerase II/histidine kinase"/>
    <property type="match status" value="1"/>
</dbReference>
<keyword evidence="4" id="KW-1185">Reference proteome</keyword>
<dbReference type="InterPro" id="IPR010559">
    <property type="entry name" value="Sig_transdc_His_kin_internal"/>
</dbReference>
<feature type="transmembrane region" description="Helical" evidence="1">
    <location>
        <begin position="169"/>
        <end position="191"/>
    </location>
</feature>
<comment type="caution">
    <text evidence="3">The sequence shown here is derived from an EMBL/GenBank/DDBJ whole genome shotgun (WGS) entry which is preliminary data.</text>
</comment>
<feature type="transmembrane region" description="Helical" evidence="1">
    <location>
        <begin position="39"/>
        <end position="61"/>
    </location>
</feature>
<dbReference type="GO" id="GO:0000155">
    <property type="term" value="F:phosphorelay sensor kinase activity"/>
    <property type="evidence" value="ECO:0007669"/>
    <property type="project" value="InterPro"/>
</dbReference>
<dbReference type="OrthoDB" id="9792992at2"/>
<dbReference type="RefSeq" id="WP_115831378.1">
    <property type="nucleotide sequence ID" value="NZ_QNUL01000009.1"/>
</dbReference>
<dbReference type="GO" id="GO:0016020">
    <property type="term" value="C:membrane"/>
    <property type="evidence" value="ECO:0007669"/>
    <property type="project" value="InterPro"/>
</dbReference>
<feature type="transmembrane region" description="Helical" evidence="1">
    <location>
        <begin position="235"/>
        <end position="254"/>
    </location>
</feature>
<evidence type="ECO:0000259" key="2">
    <source>
        <dbReference type="Pfam" id="PF06580"/>
    </source>
</evidence>
<keyword evidence="3" id="KW-0418">Kinase</keyword>
<evidence type="ECO:0000256" key="1">
    <source>
        <dbReference type="SAM" id="Phobius"/>
    </source>
</evidence>
<keyword evidence="3" id="KW-0808">Transferase</keyword>
<accession>A0A3D8YAL7</accession>
<dbReference type="Proteomes" id="UP000256373">
    <property type="component" value="Unassembled WGS sequence"/>
</dbReference>
<organism evidence="3 4">
    <name type="scientific">Dyadobacter luteus</name>
    <dbReference type="NCBI Taxonomy" id="2259619"/>
    <lineage>
        <taxon>Bacteria</taxon>
        <taxon>Pseudomonadati</taxon>
        <taxon>Bacteroidota</taxon>
        <taxon>Cytophagia</taxon>
        <taxon>Cytophagales</taxon>
        <taxon>Spirosomataceae</taxon>
        <taxon>Dyadobacter</taxon>
    </lineage>
</organism>
<protein>
    <submittedName>
        <fullName evidence="3">Histidine kinase</fullName>
    </submittedName>
</protein>